<organism evidence="2 3">
    <name type="scientific">Araneus ventricosus</name>
    <name type="common">Orbweaver spider</name>
    <name type="synonym">Epeira ventricosa</name>
    <dbReference type="NCBI Taxonomy" id="182803"/>
    <lineage>
        <taxon>Eukaryota</taxon>
        <taxon>Metazoa</taxon>
        <taxon>Ecdysozoa</taxon>
        <taxon>Arthropoda</taxon>
        <taxon>Chelicerata</taxon>
        <taxon>Arachnida</taxon>
        <taxon>Araneae</taxon>
        <taxon>Araneomorphae</taxon>
        <taxon>Entelegynae</taxon>
        <taxon>Araneoidea</taxon>
        <taxon>Araneidae</taxon>
        <taxon>Araneus</taxon>
    </lineage>
</organism>
<dbReference type="Proteomes" id="UP000499080">
    <property type="component" value="Unassembled WGS sequence"/>
</dbReference>
<evidence type="ECO:0000313" key="3">
    <source>
        <dbReference type="Proteomes" id="UP000499080"/>
    </source>
</evidence>
<proteinExistence type="predicted"/>
<keyword evidence="3" id="KW-1185">Reference proteome</keyword>
<comment type="caution">
    <text evidence="2">The sequence shown here is derived from an EMBL/GenBank/DDBJ whole genome shotgun (WGS) entry which is preliminary data.</text>
</comment>
<evidence type="ECO:0000313" key="1">
    <source>
        <dbReference type="EMBL" id="GBN13262.1"/>
    </source>
</evidence>
<dbReference type="EMBL" id="BGPR01118560">
    <property type="protein sequence ID" value="GBN13262.1"/>
    <property type="molecule type" value="Genomic_DNA"/>
</dbReference>
<evidence type="ECO:0000313" key="2">
    <source>
        <dbReference type="EMBL" id="GBN13324.1"/>
    </source>
</evidence>
<gene>
    <name evidence="2" type="ORF">AVEN_148280_1</name>
    <name evidence="1" type="ORF">AVEN_233379_1</name>
</gene>
<name>A0A4Y2LFK4_ARAVE</name>
<reference evidence="2 3" key="1">
    <citation type="journal article" date="2019" name="Sci. Rep.">
        <title>Orb-weaving spider Araneus ventricosus genome elucidates the spidroin gene catalogue.</title>
        <authorList>
            <person name="Kono N."/>
            <person name="Nakamura H."/>
            <person name="Ohtoshi R."/>
            <person name="Moran D.A.P."/>
            <person name="Shinohara A."/>
            <person name="Yoshida Y."/>
            <person name="Fujiwara M."/>
            <person name="Mori M."/>
            <person name="Tomita M."/>
            <person name="Arakawa K."/>
        </authorList>
    </citation>
    <scope>NUCLEOTIDE SEQUENCE [LARGE SCALE GENOMIC DNA]</scope>
</reference>
<dbReference type="EMBL" id="BGPR01118583">
    <property type="protein sequence ID" value="GBN13324.1"/>
    <property type="molecule type" value="Genomic_DNA"/>
</dbReference>
<dbReference type="AlphaFoldDB" id="A0A4Y2LFK4"/>
<protein>
    <submittedName>
        <fullName evidence="2">Uncharacterized protein</fullName>
    </submittedName>
</protein>
<accession>A0A4Y2LFK4</accession>
<sequence>MRIIFAYLEDLSKTDRRSIDKYSANIPTQAVLITSLWSVLGNATNPSFKENWQITDMAFLLHSSELRPSSFIINLLTISHFGTREGLISPRNDPIIT</sequence>